<sequence length="216" mass="24456">MTWTKDTPLPFFVLVMGLHAVIIHPLYHSEAIDRNASPFPHSRWQEEVEEIIEGCVKEVPRKQPPEGSENTNSNSNKKRRPTGIKTAKGLACSIPGCQEKTASPRCKVCVSCHTRVCKYHGSADNYKHYKYNDVVHLVFKVATQAQAMTEHNFICLNCTRIKLIQKLQTICARNAVKKLCENKTMQQLRAEYYINTNNPLANNNNDGEDGAVPMQE</sequence>
<dbReference type="PhylomeDB" id="A0A0G4FRT6"/>
<name>A0A0G4FRT6_VITBC</name>
<dbReference type="Proteomes" id="UP000041254">
    <property type="component" value="Unassembled WGS sequence"/>
</dbReference>
<accession>A0A0G4FRT6</accession>
<keyword evidence="2" id="KW-1133">Transmembrane helix</keyword>
<reference evidence="3 4" key="1">
    <citation type="submission" date="2014-11" db="EMBL/GenBank/DDBJ databases">
        <authorList>
            <person name="Zhu J."/>
            <person name="Qi W."/>
            <person name="Song R."/>
        </authorList>
    </citation>
    <scope>NUCLEOTIDE SEQUENCE [LARGE SCALE GENOMIC DNA]</scope>
</reference>
<dbReference type="VEuPathDB" id="CryptoDB:Vbra_1741"/>
<gene>
    <name evidence="3" type="ORF">Vbra_1741</name>
</gene>
<proteinExistence type="predicted"/>
<organism evidence="3 4">
    <name type="scientific">Vitrella brassicaformis (strain CCMP3155)</name>
    <dbReference type="NCBI Taxonomy" id="1169540"/>
    <lineage>
        <taxon>Eukaryota</taxon>
        <taxon>Sar</taxon>
        <taxon>Alveolata</taxon>
        <taxon>Colpodellida</taxon>
        <taxon>Vitrellaceae</taxon>
        <taxon>Vitrella</taxon>
    </lineage>
</organism>
<dbReference type="AlphaFoldDB" id="A0A0G4FRT6"/>
<keyword evidence="4" id="KW-1185">Reference proteome</keyword>
<keyword evidence="2" id="KW-0812">Transmembrane</keyword>
<feature type="transmembrane region" description="Helical" evidence="2">
    <location>
        <begin position="9"/>
        <end position="27"/>
    </location>
</feature>
<dbReference type="InParanoid" id="A0A0G4FRT6"/>
<dbReference type="EMBL" id="CDMY01000484">
    <property type="protein sequence ID" value="CEM16815.1"/>
    <property type="molecule type" value="Genomic_DNA"/>
</dbReference>
<evidence type="ECO:0000256" key="2">
    <source>
        <dbReference type="SAM" id="Phobius"/>
    </source>
</evidence>
<keyword evidence="2" id="KW-0472">Membrane</keyword>
<feature type="region of interest" description="Disordered" evidence="1">
    <location>
        <begin position="59"/>
        <end position="82"/>
    </location>
</feature>
<evidence type="ECO:0000313" key="4">
    <source>
        <dbReference type="Proteomes" id="UP000041254"/>
    </source>
</evidence>
<protein>
    <submittedName>
        <fullName evidence="3">Uncharacterized protein</fullName>
    </submittedName>
</protein>
<evidence type="ECO:0000313" key="3">
    <source>
        <dbReference type="EMBL" id="CEM16815.1"/>
    </source>
</evidence>
<evidence type="ECO:0000256" key="1">
    <source>
        <dbReference type="SAM" id="MobiDB-lite"/>
    </source>
</evidence>